<feature type="transmembrane region" description="Helical" evidence="1">
    <location>
        <begin position="36"/>
        <end position="53"/>
    </location>
</feature>
<proteinExistence type="predicted"/>
<accession>A0A0J9ET22</accession>
<keyword evidence="1" id="KW-0812">Transmembrane</keyword>
<dbReference type="EMBL" id="GG749641">
    <property type="protein sequence ID" value="KMW69226.1"/>
    <property type="molecule type" value="Genomic_DNA"/>
</dbReference>
<name>A0A0J9ET22_AJEDA</name>
<sequence length="63" mass="6486">MISFNLDSMFTMTVSATAVTAASATAVSTASANAVSVVSATAILSLIFFKAFSGMRGCNSYHR</sequence>
<keyword evidence="1" id="KW-0472">Membrane</keyword>
<organism evidence="2">
    <name type="scientific">Ajellomyces dermatitidis (strain ATCC 18188 / CBS 674.68)</name>
    <name type="common">Blastomyces dermatitidis</name>
    <dbReference type="NCBI Taxonomy" id="653446"/>
    <lineage>
        <taxon>Eukaryota</taxon>
        <taxon>Fungi</taxon>
        <taxon>Dikarya</taxon>
        <taxon>Ascomycota</taxon>
        <taxon>Pezizomycotina</taxon>
        <taxon>Eurotiomycetes</taxon>
        <taxon>Eurotiomycetidae</taxon>
        <taxon>Onygenales</taxon>
        <taxon>Ajellomycetaceae</taxon>
        <taxon>Blastomyces</taxon>
    </lineage>
</organism>
<evidence type="ECO:0000256" key="1">
    <source>
        <dbReference type="SAM" id="Phobius"/>
    </source>
</evidence>
<keyword evidence="1" id="KW-1133">Transmembrane helix</keyword>
<reference evidence="2" key="1">
    <citation type="submission" date="2010-03" db="EMBL/GenBank/DDBJ databases">
        <title>Annotation of Blastomyces dermatitidis strain ATCC 18188.</title>
        <authorList>
            <consortium name="The Broad Institute Genome Sequencing Platform"/>
            <consortium name="Broad Institute Genome Sequencing Center for Infectious Disease."/>
            <person name="Cuomo C."/>
            <person name="Klein B."/>
            <person name="Sullivan T."/>
            <person name="Heitman J."/>
            <person name="Young S."/>
            <person name="Zeng Q."/>
            <person name="Gargeya S."/>
            <person name="Alvarado L."/>
            <person name="Berlin A.M."/>
            <person name="Chapman S.B."/>
            <person name="Chen Z."/>
            <person name="Freedman E."/>
            <person name="Gellesch M."/>
            <person name="Goldberg J."/>
            <person name="Griggs A."/>
            <person name="Gujja S."/>
            <person name="Heilman E."/>
            <person name="Heiman D."/>
            <person name="Howarth C."/>
            <person name="Mehta T."/>
            <person name="Neiman D."/>
            <person name="Pearson M."/>
            <person name="Roberts A."/>
            <person name="Saif S."/>
            <person name="Shea T."/>
            <person name="Shenoy N."/>
            <person name="Sisk P."/>
            <person name="Stolte C."/>
            <person name="Sykes S."/>
            <person name="White J."/>
            <person name="Yandava C."/>
            <person name="Haas B."/>
            <person name="Nusbaum C."/>
            <person name="Birren B."/>
        </authorList>
    </citation>
    <scope>NUCLEOTIDE SEQUENCE</scope>
    <source>
        <strain evidence="2">ATCC 18188</strain>
    </source>
</reference>
<dbReference type="Proteomes" id="UP000007802">
    <property type="component" value="Unassembled WGS sequence"/>
</dbReference>
<dbReference type="AlphaFoldDB" id="A0A0J9ET22"/>
<protein>
    <submittedName>
        <fullName evidence="2">Uncharacterized protein</fullName>
    </submittedName>
</protein>
<evidence type="ECO:0000313" key="2">
    <source>
        <dbReference type="EMBL" id="KMW69226.1"/>
    </source>
</evidence>
<gene>
    <name evidence="2" type="ORF">BDDG_13392</name>
</gene>